<proteinExistence type="evidence at transcript level"/>
<protein>
    <submittedName>
        <fullName evidence="1">Uncharacterized protein</fullName>
    </submittedName>
</protein>
<sequence length="52" mass="6002">MFASRENYFLSRRTGNRITTTRSSNCENCFPHLLIKKRAVAKQFGGILELKP</sequence>
<evidence type="ECO:0000313" key="1">
    <source>
        <dbReference type="EMBL" id="AFK47862.1"/>
    </source>
</evidence>
<accession>I3T5S0</accession>
<organism evidence="1">
    <name type="scientific">Lotus japonicus</name>
    <name type="common">Lotus corniculatus var. japonicus</name>
    <dbReference type="NCBI Taxonomy" id="34305"/>
    <lineage>
        <taxon>Eukaryota</taxon>
        <taxon>Viridiplantae</taxon>
        <taxon>Streptophyta</taxon>
        <taxon>Embryophyta</taxon>
        <taxon>Tracheophyta</taxon>
        <taxon>Spermatophyta</taxon>
        <taxon>Magnoliopsida</taxon>
        <taxon>eudicotyledons</taxon>
        <taxon>Gunneridae</taxon>
        <taxon>Pentapetalae</taxon>
        <taxon>rosids</taxon>
        <taxon>fabids</taxon>
        <taxon>Fabales</taxon>
        <taxon>Fabaceae</taxon>
        <taxon>Papilionoideae</taxon>
        <taxon>50 kb inversion clade</taxon>
        <taxon>NPAAA clade</taxon>
        <taxon>Hologalegina</taxon>
        <taxon>robinioid clade</taxon>
        <taxon>Loteae</taxon>
        <taxon>Lotus</taxon>
    </lineage>
</organism>
<dbReference type="AlphaFoldDB" id="I3T5S0"/>
<dbReference type="EMBL" id="BT148068">
    <property type="protein sequence ID" value="AFK47862.1"/>
    <property type="molecule type" value="mRNA"/>
</dbReference>
<name>I3T5S0_LOTJA</name>
<reference evidence="1" key="1">
    <citation type="submission" date="2012-05" db="EMBL/GenBank/DDBJ databases">
        <authorList>
            <person name="Krishnakumar V."/>
            <person name="Cheung F."/>
            <person name="Xiao Y."/>
            <person name="Chan A."/>
            <person name="Moskal W.A."/>
            <person name="Town C.D."/>
        </authorList>
    </citation>
    <scope>NUCLEOTIDE SEQUENCE</scope>
</reference>